<protein>
    <submittedName>
        <fullName evidence="1">Uncharacterized protein</fullName>
    </submittedName>
</protein>
<proteinExistence type="predicted"/>
<accession>A0A2R8FCQ5</accession>
<evidence type="ECO:0000313" key="2">
    <source>
        <dbReference type="Proteomes" id="UP000273054"/>
    </source>
</evidence>
<evidence type="ECO:0000313" key="1">
    <source>
        <dbReference type="EMBL" id="SPN78789.1"/>
    </source>
</evidence>
<organism evidence="1">
    <name type="scientific">Brazilian cedratvirus IHUMI</name>
    <dbReference type="NCBI Taxonomy" id="2126980"/>
    <lineage>
        <taxon>Viruses</taxon>
        <taxon>Pithoviruses</taxon>
        <taxon>Orthocedratvirinae</taxon>
        <taxon>Alphacedratvirus</taxon>
        <taxon>Alphacedratvirus brasiliense</taxon>
    </lineage>
</organism>
<sequence length="137" mass="16214">MHRMQARALLQSDVCLRVDLRHVPDITLFIKNKDSISEMDRLLALYEANAKALFTPSLVQDVYKHVKYIVNIYPRKLYLEWYESYPVIGPIEFGSITYTHEQMKELLEDIVFCKILYVQLYPCILRQHTNVQSQYAV</sequence>
<dbReference type="Proteomes" id="UP000273054">
    <property type="component" value="Segment"/>
</dbReference>
<dbReference type="EMBL" id="LT994651">
    <property type="protein sequence ID" value="SPN78789.1"/>
    <property type="molecule type" value="Genomic_DNA"/>
</dbReference>
<keyword evidence="2" id="KW-1185">Reference proteome</keyword>
<reference evidence="1" key="1">
    <citation type="submission" date="2018-03" db="EMBL/GenBank/DDBJ databases">
        <authorList>
            <consortium name="Urmite Genomes"/>
        </authorList>
    </citation>
    <scope>NUCLEOTIDE SEQUENCE [LARGE SCALE GENOMIC DNA]</scope>
    <source>
        <strain evidence="1">IHUMI-27.7</strain>
    </source>
</reference>
<name>A0A2R8FCQ5_9VIRU</name>
<gene>
    <name evidence="1" type="ORF">BRZCDTV_2</name>
</gene>